<evidence type="ECO:0000259" key="2">
    <source>
        <dbReference type="Pfam" id="PF12770"/>
    </source>
</evidence>
<dbReference type="RefSeq" id="WP_379924940.1">
    <property type="nucleotide sequence ID" value="NZ_JBHTJI010000001.1"/>
</dbReference>
<keyword evidence="1" id="KW-0812">Transmembrane</keyword>
<evidence type="ECO:0000256" key="1">
    <source>
        <dbReference type="SAM" id="Phobius"/>
    </source>
</evidence>
<dbReference type="Pfam" id="PF12770">
    <property type="entry name" value="CHAT"/>
    <property type="match status" value="1"/>
</dbReference>
<protein>
    <submittedName>
        <fullName evidence="3">CHAT domain-containing protein</fullName>
    </submittedName>
</protein>
<organism evidence="3 4">
    <name type="scientific">Mariniflexile jejuense</name>
    <dbReference type="NCBI Taxonomy" id="1173582"/>
    <lineage>
        <taxon>Bacteria</taxon>
        <taxon>Pseudomonadati</taxon>
        <taxon>Bacteroidota</taxon>
        <taxon>Flavobacteriia</taxon>
        <taxon>Flavobacteriales</taxon>
        <taxon>Flavobacteriaceae</taxon>
        <taxon>Mariniflexile</taxon>
    </lineage>
</organism>
<keyword evidence="1" id="KW-1133">Transmembrane helix</keyword>
<dbReference type="InterPro" id="IPR011990">
    <property type="entry name" value="TPR-like_helical_dom_sf"/>
</dbReference>
<proteinExistence type="predicted"/>
<comment type="caution">
    <text evidence="3">The sequence shown here is derived from an EMBL/GenBank/DDBJ whole genome shotgun (WGS) entry which is preliminary data.</text>
</comment>
<reference evidence="4" key="1">
    <citation type="journal article" date="2019" name="Int. J. Syst. Evol. Microbiol.">
        <title>The Global Catalogue of Microorganisms (GCM) 10K type strain sequencing project: providing services to taxonomists for standard genome sequencing and annotation.</title>
        <authorList>
            <consortium name="The Broad Institute Genomics Platform"/>
            <consortium name="The Broad Institute Genome Sequencing Center for Infectious Disease"/>
            <person name="Wu L."/>
            <person name="Ma J."/>
        </authorList>
    </citation>
    <scope>NUCLEOTIDE SEQUENCE [LARGE SCALE GENOMIC DNA]</scope>
    <source>
        <strain evidence="4">CCUG 62414</strain>
    </source>
</reference>
<evidence type="ECO:0000313" key="4">
    <source>
        <dbReference type="Proteomes" id="UP001597061"/>
    </source>
</evidence>
<dbReference type="PANTHER" id="PTHR10098:SF108">
    <property type="entry name" value="TETRATRICOPEPTIDE REPEAT PROTEIN 28"/>
    <property type="match status" value="1"/>
</dbReference>
<keyword evidence="4" id="KW-1185">Reference proteome</keyword>
<dbReference type="SUPFAM" id="SSF48452">
    <property type="entry name" value="TPR-like"/>
    <property type="match status" value="1"/>
</dbReference>
<evidence type="ECO:0000313" key="3">
    <source>
        <dbReference type="EMBL" id="MFD0989371.1"/>
    </source>
</evidence>
<name>A0ABW3JGJ4_9FLAO</name>
<gene>
    <name evidence="3" type="ORF">ACFQ1R_04650</name>
</gene>
<feature type="transmembrane region" description="Helical" evidence="1">
    <location>
        <begin position="826"/>
        <end position="845"/>
    </location>
</feature>
<accession>A0ABW3JGJ4</accession>
<feature type="domain" description="CHAT" evidence="2">
    <location>
        <begin position="564"/>
        <end position="816"/>
    </location>
</feature>
<dbReference type="Gene3D" id="1.25.40.10">
    <property type="entry name" value="Tetratricopeptide repeat domain"/>
    <property type="match status" value="1"/>
</dbReference>
<keyword evidence="1" id="KW-0472">Membrane</keyword>
<dbReference type="PANTHER" id="PTHR10098">
    <property type="entry name" value="RAPSYN-RELATED"/>
    <property type="match status" value="1"/>
</dbReference>
<dbReference type="Proteomes" id="UP001597061">
    <property type="component" value="Unassembled WGS sequence"/>
</dbReference>
<dbReference type="EMBL" id="JBHTJI010000001">
    <property type="protein sequence ID" value="MFD0989371.1"/>
    <property type="molecule type" value="Genomic_DNA"/>
</dbReference>
<sequence length="859" mass="98465">MKKLCFIFFFTCGIAFSQNLEEAIYTAAETFISTKNETSLKLLTTQETTFKNQVKTKDEQLALVFLQCHKAYYLDEHSKLKEAIFTYEDALKRFNNNELSKLSDFDIIESCLKPLGNLYTKTGDYTNAVSTINQYIFLAEKSKNTKHQISGAINLAKLYQTIGKHETVLKIVDDAFKFSNSNTNQKALLQSIKASSLIALNKYEAASFSNNSVSKFENFKNNYILEFQKGNYENALTSFKKAKECIAEANFSKRELAKFYVEEAQLQFILKNNNIALTSLQKAIKLLIPNLKNDGLPTKTDLYAENTFIDIFDLQASIETNSKKALDSYNLSFYVSELLQENWTSQEAKILNETNNRIRSENCIELLYNMYNQTKNKAFLFEAFQYSESSKVSILKSINQKKKRLQQHPNDDLLLKEFQLIKNQEHYTNLIIREQLGNNQSQKINALSEKLTAISLELKALKPNIEKKYPERKNTYTLETVQKKLNKDKAVLVAYFYGKNTVYQFIISENDITVKSFNLTNETKQSIISFIHLFDDASIINNDISNYTNRAFNMFNLLKLNTISTYKNVVIIPDGLLNFIPFEALLSSKTNTTLFEKMPFIIKNKTIAYNSSVQFYLTENQKNNKTDLLGFFPVFENSNQKLTYSIDEAHAIEKEMTSTILMNAEASKENFLKEASNFGVLHLSTHASSGDFIIPANLSFHDDTMFLNELYSLDLNTNLVVLSACETGIGKLYKGEGAMSIARGFQYAGAENLVFTLWQINDLSTSQIMQSFYENYSDSKSAFFANQQSKIDYLKNETISNAKKSPYYWSSFVYYGKLEPAKSNNILFYIIFSIALGLIVLLLFLKYRKHDRNASRISP</sequence>
<dbReference type="InterPro" id="IPR024983">
    <property type="entry name" value="CHAT_dom"/>
</dbReference>